<dbReference type="EMBL" id="JAFBXF010000017">
    <property type="protein sequence ID" value="MBM2419329.1"/>
    <property type="molecule type" value="Genomic_DNA"/>
</dbReference>
<evidence type="ECO:0000313" key="4">
    <source>
        <dbReference type="Proteomes" id="UP000809440"/>
    </source>
</evidence>
<dbReference type="Proteomes" id="UP000755667">
    <property type="component" value="Unassembled WGS sequence"/>
</dbReference>
<reference evidence="1 4" key="1">
    <citation type="submission" date="2021-01" db="EMBL/GenBank/DDBJ databases">
        <title>Diatom-associated Roseobacters Show Island Model of Population Structure.</title>
        <authorList>
            <person name="Qu L."/>
            <person name="Feng X."/>
            <person name="Chen Y."/>
            <person name="Li L."/>
            <person name="Wang X."/>
            <person name="Hu Z."/>
            <person name="Wang H."/>
            <person name="Luo H."/>
        </authorList>
    </citation>
    <scope>NUCLEOTIDE SEQUENCE</scope>
    <source>
        <strain evidence="2 4">CC28-63</strain>
        <strain evidence="1">CC28-69</strain>
    </source>
</reference>
<evidence type="ECO:0000313" key="3">
    <source>
        <dbReference type="Proteomes" id="UP000755667"/>
    </source>
</evidence>
<proteinExistence type="predicted"/>
<dbReference type="RefSeq" id="WP_138487589.1">
    <property type="nucleotide sequence ID" value="NZ_JAFBWU010000017.1"/>
</dbReference>
<keyword evidence="4" id="KW-1185">Reference proteome</keyword>
<comment type="caution">
    <text evidence="1">The sequence shown here is derived from an EMBL/GenBank/DDBJ whole genome shotgun (WGS) entry which is preliminary data.</text>
</comment>
<sequence>MSHKLNVTIESADGTRRDMQFVTERMYNLGSATRDPETAVAHQQEVAKSGIHIAFDVPAPRIYPIALHALTADDELFVQTDKTSGEVEIVLHMADQLYVGVGSDHTDRALETVSIPGSKQACANHVAPVFWPYDEMRDSWDSCVMRSWVDGRLYQDVGVNAFIRPEDIIALVRERVSNVPERDFTVFCGTIVSVDKALGYGAEWRYEMEAPETGRRVGASYQVVDILSEVKPEFQVPFFNPQRDKAA</sequence>
<evidence type="ECO:0000313" key="1">
    <source>
        <dbReference type="EMBL" id="MBM2414658.1"/>
    </source>
</evidence>
<evidence type="ECO:0000313" key="2">
    <source>
        <dbReference type="EMBL" id="MBM2419329.1"/>
    </source>
</evidence>
<dbReference type="AlphaFoldDB" id="A0A9Q2P138"/>
<organism evidence="1 3">
    <name type="scientific">Marivita cryptomonadis</name>
    <dbReference type="NCBI Taxonomy" id="505252"/>
    <lineage>
        <taxon>Bacteria</taxon>
        <taxon>Pseudomonadati</taxon>
        <taxon>Pseudomonadota</taxon>
        <taxon>Alphaproteobacteria</taxon>
        <taxon>Rhodobacterales</taxon>
        <taxon>Roseobacteraceae</taxon>
        <taxon>Marivita</taxon>
    </lineage>
</organism>
<dbReference type="EMBL" id="JAFBXE010000017">
    <property type="protein sequence ID" value="MBM2414658.1"/>
    <property type="molecule type" value="Genomic_DNA"/>
</dbReference>
<dbReference type="Proteomes" id="UP000809440">
    <property type="component" value="Unassembled WGS sequence"/>
</dbReference>
<dbReference type="InterPro" id="IPR021269">
    <property type="entry name" value="DUF2848"/>
</dbReference>
<protein>
    <submittedName>
        <fullName evidence="1">DUF2848 family protein</fullName>
    </submittedName>
</protein>
<name>A0A9Q2P138_9RHOB</name>
<accession>A0A9Q2P138</accession>
<dbReference type="Pfam" id="PF11010">
    <property type="entry name" value="DUF2848"/>
    <property type="match status" value="1"/>
</dbReference>
<gene>
    <name evidence="1" type="ORF">JQX41_20240</name>
    <name evidence="2" type="ORF">JQX48_20260</name>
</gene>